<feature type="signal peptide" evidence="1">
    <location>
        <begin position="1"/>
        <end position="21"/>
    </location>
</feature>
<dbReference type="AlphaFoldDB" id="A0AAN6YAU8"/>
<reference evidence="2" key="1">
    <citation type="journal article" date="2023" name="Mol. Phylogenet. Evol.">
        <title>Genome-scale phylogeny and comparative genomics of the fungal order Sordariales.</title>
        <authorList>
            <person name="Hensen N."/>
            <person name="Bonometti L."/>
            <person name="Westerberg I."/>
            <person name="Brannstrom I.O."/>
            <person name="Guillou S."/>
            <person name="Cros-Aarteil S."/>
            <person name="Calhoun S."/>
            <person name="Haridas S."/>
            <person name="Kuo A."/>
            <person name="Mondo S."/>
            <person name="Pangilinan J."/>
            <person name="Riley R."/>
            <person name="LaButti K."/>
            <person name="Andreopoulos B."/>
            <person name="Lipzen A."/>
            <person name="Chen C."/>
            <person name="Yan M."/>
            <person name="Daum C."/>
            <person name="Ng V."/>
            <person name="Clum A."/>
            <person name="Steindorff A."/>
            <person name="Ohm R.A."/>
            <person name="Martin F."/>
            <person name="Silar P."/>
            <person name="Natvig D.O."/>
            <person name="Lalanne C."/>
            <person name="Gautier V."/>
            <person name="Ament-Velasquez S.L."/>
            <person name="Kruys A."/>
            <person name="Hutchinson M.I."/>
            <person name="Powell A.J."/>
            <person name="Barry K."/>
            <person name="Miller A.N."/>
            <person name="Grigoriev I.V."/>
            <person name="Debuchy R."/>
            <person name="Gladieux P."/>
            <person name="Hiltunen Thoren M."/>
            <person name="Johannesson H."/>
        </authorList>
    </citation>
    <scope>NUCLEOTIDE SEQUENCE</scope>
    <source>
        <strain evidence="2">PSN293</strain>
    </source>
</reference>
<protein>
    <submittedName>
        <fullName evidence="2">Uncharacterized protein</fullName>
    </submittedName>
</protein>
<accession>A0AAN6YAU8</accession>
<proteinExistence type="predicted"/>
<feature type="chain" id="PRO_5042864086" evidence="1">
    <location>
        <begin position="22"/>
        <end position="76"/>
    </location>
</feature>
<evidence type="ECO:0000313" key="2">
    <source>
        <dbReference type="EMBL" id="KAK4215175.1"/>
    </source>
</evidence>
<dbReference type="Proteomes" id="UP001301769">
    <property type="component" value="Unassembled WGS sequence"/>
</dbReference>
<evidence type="ECO:0000256" key="1">
    <source>
        <dbReference type="SAM" id="SignalP"/>
    </source>
</evidence>
<comment type="caution">
    <text evidence="2">The sequence shown here is derived from an EMBL/GenBank/DDBJ whole genome shotgun (WGS) entry which is preliminary data.</text>
</comment>
<name>A0AAN6YAU8_9PEZI</name>
<keyword evidence="3" id="KW-1185">Reference proteome</keyword>
<keyword evidence="1" id="KW-0732">Signal</keyword>
<reference evidence="2" key="2">
    <citation type="submission" date="2023-05" db="EMBL/GenBank/DDBJ databases">
        <authorList>
            <consortium name="Lawrence Berkeley National Laboratory"/>
            <person name="Steindorff A."/>
            <person name="Hensen N."/>
            <person name="Bonometti L."/>
            <person name="Westerberg I."/>
            <person name="Brannstrom I.O."/>
            <person name="Guillou S."/>
            <person name="Cros-Aarteil S."/>
            <person name="Calhoun S."/>
            <person name="Haridas S."/>
            <person name="Kuo A."/>
            <person name="Mondo S."/>
            <person name="Pangilinan J."/>
            <person name="Riley R."/>
            <person name="Labutti K."/>
            <person name="Andreopoulos B."/>
            <person name="Lipzen A."/>
            <person name="Chen C."/>
            <person name="Yanf M."/>
            <person name="Daum C."/>
            <person name="Ng V."/>
            <person name="Clum A."/>
            <person name="Ohm R."/>
            <person name="Martin F."/>
            <person name="Silar P."/>
            <person name="Natvig D."/>
            <person name="Lalanne C."/>
            <person name="Gautier V."/>
            <person name="Ament-Velasquez S.L."/>
            <person name="Kruys A."/>
            <person name="Hutchinson M.I."/>
            <person name="Powell A.J."/>
            <person name="Barry K."/>
            <person name="Miller A.N."/>
            <person name="Grigoriev I.V."/>
            <person name="Debuchy R."/>
            <person name="Gladieux P."/>
            <person name="Thoren M.H."/>
            <person name="Johannesson H."/>
        </authorList>
    </citation>
    <scope>NUCLEOTIDE SEQUENCE</scope>
    <source>
        <strain evidence="2">PSN293</strain>
    </source>
</reference>
<sequence>MRTLFATMVVDILPTALVARGLDPDGIPPLRRPLASRGDMGPMEVSSAQGYGNSHYAAFLSLWSPRPHRQAANGFD</sequence>
<organism evidence="2 3">
    <name type="scientific">Rhypophila decipiens</name>
    <dbReference type="NCBI Taxonomy" id="261697"/>
    <lineage>
        <taxon>Eukaryota</taxon>
        <taxon>Fungi</taxon>
        <taxon>Dikarya</taxon>
        <taxon>Ascomycota</taxon>
        <taxon>Pezizomycotina</taxon>
        <taxon>Sordariomycetes</taxon>
        <taxon>Sordariomycetidae</taxon>
        <taxon>Sordariales</taxon>
        <taxon>Naviculisporaceae</taxon>
        <taxon>Rhypophila</taxon>
    </lineage>
</organism>
<dbReference type="EMBL" id="MU858083">
    <property type="protein sequence ID" value="KAK4215175.1"/>
    <property type="molecule type" value="Genomic_DNA"/>
</dbReference>
<gene>
    <name evidence="2" type="ORF">QBC37DRAFT_386551</name>
</gene>
<evidence type="ECO:0000313" key="3">
    <source>
        <dbReference type="Proteomes" id="UP001301769"/>
    </source>
</evidence>